<dbReference type="Proteomes" id="UP000289340">
    <property type="component" value="Chromosome 20"/>
</dbReference>
<evidence type="ECO:0000313" key="3">
    <source>
        <dbReference type="Proteomes" id="UP000289340"/>
    </source>
</evidence>
<keyword evidence="3" id="KW-1185">Reference proteome</keyword>
<proteinExistence type="predicted"/>
<accession>A0A445F7V1</accession>
<organism evidence="2 3">
    <name type="scientific">Glycine soja</name>
    <name type="common">Wild soybean</name>
    <dbReference type="NCBI Taxonomy" id="3848"/>
    <lineage>
        <taxon>Eukaryota</taxon>
        <taxon>Viridiplantae</taxon>
        <taxon>Streptophyta</taxon>
        <taxon>Embryophyta</taxon>
        <taxon>Tracheophyta</taxon>
        <taxon>Spermatophyta</taxon>
        <taxon>Magnoliopsida</taxon>
        <taxon>eudicotyledons</taxon>
        <taxon>Gunneridae</taxon>
        <taxon>Pentapetalae</taxon>
        <taxon>rosids</taxon>
        <taxon>fabids</taxon>
        <taxon>Fabales</taxon>
        <taxon>Fabaceae</taxon>
        <taxon>Papilionoideae</taxon>
        <taxon>50 kb inversion clade</taxon>
        <taxon>NPAAA clade</taxon>
        <taxon>indigoferoid/millettioid clade</taxon>
        <taxon>Phaseoleae</taxon>
        <taxon>Glycine</taxon>
        <taxon>Glycine subgen. Soja</taxon>
    </lineage>
</organism>
<protein>
    <submittedName>
        <fullName evidence="2">Uncharacterized protein</fullName>
    </submittedName>
</protein>
<comment type="caution">
    <text evidence="2">The sequence shown here is derived from an EMBL/GenBank/DDBJ whole genome shotgun (WGS) entry which is preliminary data.</text>
</comment>
<keyword evidence="1" id="KW-0472">Membrane</keyword>
<feature type="transmembrane region" description="Helical" evidence="1">
    <location>
        <begin position="36"/>
        <end position="59"/>
    </location>
</feature>
<dbReference type="EMBL" id="QZWG01000020">
    <property type="protein sequence ID" value="RZB44911.1"/>
    <property type="molecule type" value="Genomic_DNA"/>
</dbReference>
<gene>
    <name evidence="2" type="ORF">D0Y65_054678</name>
</gene>
<evidence type="ECO:0000256" key="1">
    <source>
        <dbReference type="SAM" id="Phobius"/>
    </source>
</evidence>
<keyword evidence="1" id="KW-0812">Transmembrane</keyword>
<dbReference type="AlphaFoldDB" id="A0A445F7V1"/>
<name>A0A445F7V1_GLYSO</name>
<evidence type="ECO:0000313" key="2">
    <source>
        <dbReference type="EMBL" id="RZB44911.1"/>
    </source>
</evidence>
<reference evidence="2 3" key="1">
    <citation type="submission" date="2018-09" db="EMBL/GenBank/DDBJ databases">
        <title>A high-quality reference genome of wild soybean provides a powerful tool to mine soybean genomes.</title>
        <authorList>
            <person name="Xie M."/>
            <person name="Chung C.Y.L."/>
            <person name="Li M.-W."/>
            <person name="Wong F.-L."/>
            <person name="Chan T.-F."/>
            <person name="Lam H.-M."/>
        </authorList>
    </citation>
    <scope>NUCLEOTIDE SEQUENCE [LARGE SCALE GENOMIC DNA]</scope>
    <source>
        <strain evidence="3">cv. W05</strain>
        <tissue evidence="2">Hypocotyl of etiolated seedlings</tissue>
    </source>
</reference>
<sequence length="145" mass="15976">MSRVALNWGGAPGGTNKFTENPVYRKKIVYRKWKIIAMRSVIVAAFHYQAAVAFLYYVAAAIGFSSPRHCAAVPPCHCSIHILRHDIAAIHQTTRHVLAVARVTLGHYGGWLKGTVGDLSNGKLLMVCFLSRDNRGVQCQVISTK</sequence>
<keyword evidence="1" id="KW-1133">Transmembrane helix</keyword>